<feature type="non-terminal residue" evidence="1">
    <location>
        <position position="1"/>
    </location>
</feature>
<evidence type="ECO:0000313" key="2">
    <source>
        <dbReference type="Proteomes" id="UP001529510"/>
    </source>
</evidence>
<accession>A0ABD0R0V6</accession>
<dbReference type="AlphaFoldDB" id="A0ABD0R0V6"/>
<dbReference type="Proteomes" id="UP001529510">
    <property type="component" value="Unassembled WGS sequence"/>
</dbReference>
<organism evidence="1 2">
    <name type="scientific">Cirrhinus mrigala</name>
    <name type="common">Mrigala</name>
    <dbReference type="NCBI Taxonomy" id="683832"/>
    <lineage>
        <taxon>Eukaryota</taxon>
        <taxon>Metazoa</taxon>
        <taxon>Chordata</taxon>
        <taxon>Craniata</taxon>
        <taxon>Vertebrata</taxon>
        <taxon>Euteleostomi</taxon>
        <taxon>Actinopterygii</taxon>
        <taxon>Neopterygii</taxon>
        <taxon>Teleostei</taxon>
        <taxon>Ostariophysi</taxon>
        <taxon>Cypriniformes</taxon>
        <taxon>Cyprinidae</taxon>
        <taxon>Labeoninae</taxon>
        <taxon>Labeonini</taxon>
        <taxon>Cirrhinus</taxon>
    </lineage>
</organism>
<name>A0ABD0R0V6_CIRMR</name>
<proteinExistence type="predicted"/>
<protein>
    <submittedName>
        <fullName evidence="1">Uncharacterized protein</fullName>
    </submittedName>
</protein>
<evidence type="ECO:0000313" key="1">
    <source>
        <dbReference type="EMBL" id="KAL0191923.1"/>
    </source>
</evidence>
<dbReference type="EMBL" id="JAMKFB020000005">
    <property type="protein sequence ID" value="KAL0191923.1"/>
    <property type="molecule type" value="Genomic_DNA"/>
</dbReference>
<keyword evidence="2" id="KW-1185">Reference proteome</keyword>
<sequence>LPSLHWSRPFLQSTLQSRCLPSALLCLRLPSALLCLRLLSPAFLYSPGLAMP</sequence>
<comment type="caution">
    <text evidence="1">The sequence shown here is derived from an EMBL/GenBank/DDBJ whole genome shotgun (WGS) entry which is preliminary data.</text>
</comment>
<gene>
    <name evidence="1" type="ORF">M9458_010219</name>
</gene>
<reference evidence="1 2" key="1">
    <citation type="submission" date="2024-05" db="EMBL/GenBank/DDBJ databases">
        <title>Genome sequencing and assembly of Indian major carp, Cirrhinus mrigala (Hamilton, 1822).</title>
        <authorList>
            <person name="Mohindra V."/>
            <person name="Chowdhury L.M."/>
            <person name="Lal K."/>
            <person name="Jena J.K."/>
        </authorList>
    </citation>
    <scope>NUCLEOTIDE SEQUENCE [LARGE SCALE GENOMIC DNA]</scope>
    <source>
        <strain evidence="1">CM1030</strain>
        <tissue evidence="1">Blood</tissue>
    </source>
</reference>